<dbReference type="GO" id="GO:0015846">
    <property type="term" value="P:polyamine transport"/>
    <property type="evidence" value="ECO:0007669"/>
    <property type="project" value="InterPro"/>
</dbReference>
<dbReference type="STRING" id="1121331.SAMN02745248_00017"/>
<reference evidence="7 8" key="1">
    <citation type="submission" date="2016-11" db="EMBL/GenBank/DDBJ databases">
        <authorList>
            <person name="Jaros S."/>
            <person name="Januszkiewicz K."/>
            <person name="Wedrychowicz H."/>
        </authorList>
    </citation>
    <scope>NUCLEOTIDE SEQUENCE [LARGE SCALE GENOMIC DNA]</scope>
    <source>
        <strain evidence="7 8">DSM 3090</strain>
    </source>
</reference>
<dbReference type="OrthoDB" id="9769319at2"/>
<evidence type="ECO:0000256" key="2">
    <source>
        <dbReference type="ARBA" id="ARBA00022448"/>
    </source>
</evidence>
<organism evidence="7 8">
    <name type="scientific">Hathewaya proteolytica DSM 3090</name>
    <dbReference type="NCBI Taxonomy" id="1121331"/>
    <lineage>
        <taxon>Bacteria</taxon>
        <taxon>Bacillati</taxon>
        <taxon>Bacillota</taxon>
        <taxon>Clostridia</taxon>
        <taxon>Eubacteriales</taxon>
        <taxon>Clostridiaceae</taxon>
        <taxon>Hathewaya</taxon>
    </lineage>
</organism>
<keyword evidence="3 6" id="KW-0732">Signal</keyword>
<dbReference type="PIRSF" id="PIRSF019574">
    <property type="entry name" value="Periplasmic_polyamine_BP"/>
    <property type="match status" value="1"/>
</dbReference>
<feature type="binding site" evidence="5">
    <location>
        <position position="83"/>
    </location>
    <ligand>
        <name>spermidine</name>
        <dbReference type="ChEBI" id="CHEBI:57834"/>
    </ligand>
</feature>
<dbReference type="PRINTS" id="PR00909">
    <property type="entry name" value="SPERMDNBNDNG"/>
</dbReference>
<dbReference type="InterPro" id="IPR001188">
    <property type="entry name" value="Sperm_putr-bd"/>
</dbReference>
<evidence type="ECO:0000256" key="6">
    <source>
        <dbReference type="SAM" id="SignalP"/>
    </source>
</evidence>
<dbReference type="PROSITE" id="PS51257">
    <property type="entry name" value="PROKAR_LIPOPROTEIN"/>
    <property type="match status" value="1"/>
</dbReference>
<evidence type="ECO:0000256" key="1">
    <source>
        <dbReference type="ARBA" id="ARBA00004418"/>
    </source>
</evidence>
<dbReference type="RefSeq" id="WP_072900946.1">
    <property type="nucleotide sequence ID" value="NZ_FRAD01000003.1"/>
</dbReference>
<comment type="subcellular location">
    <subcellularLocation>
        <location evidence="1">Periplasm</location>
    </subcellularLocation>
</comment>
<sequence length="345" mass="40074">MRKRVLFVLMIIISSMFFVSCNHRENTLNIYNWGDYIDMNLLDEFSKKYNVKVSYNEFGTNEEMYVKLKHSRGQCDVTVPSDYMISKLINESMLEPLNYDNIPNFKEIDDSFKDLDFDKKNIYSVPYMWGTVGIIYNKSLIKDEINSWDDLWNEKYAGEILMMDSQRDSMAVALKKLGYSINSVDEKELMEAGKLLIAQKPLVLAYTGDEVKDLMIGGEAAMAVVYSGDAMVMIEENQDLCYVVPKEGTNLWFDNLVIPKDAKNKELAEKFINFIIGREAAKRNCEYIGYSTPNKYTKEMLDEDTRNNPIAYPEQSVIDKAQVFVDLKENIKLYDRIWTDVKIHK</sequence>
<dbReference type="Gene3D" id="3.40.190.10">
    <property type="entry name" value="Periplasmic binding protein-like II"/>
    <property type="match status" value="2"/>
</dbReference>
<name>A0A1M6J2G6_9CLOT</name>
<evidence type="ECO:0000313" key="8">
    <source>
        <dbReference type="Proteomes" id="UP000183952"/>
    </source>
</evidence>
<dbReference type="SUPFAM" id="SSF53850">
    <property type="entry name" value="Periplasmic binding protein-like II"/>
    <property type="match status" value="1"/>
</dbReference>
<accession>A0A1M6J2G6</accession>
<dbReference type="GO" id="GO:0019808">
    <property type="term" value="F:polyamine binding"/>
    <property type="evidence" value="ECO:0007669"/>
    <property type="project" value="InterPro"/>
</dbReference>
<evidence type="ECO:0000256" key="4">
    <source>
        <dbReference type="ARBA" id="ARBA00022764"/>
    </source>
</evidence>
<dbReference type="Proteomes" id="UP000183952">
    <property type="component" value="Unassembled WGS sequence"/>
</dbReference>
<evidence type="ECO:0000256" key="5">
    <source>
        <dbReference type="PIRSR" id="PIRSR019574-1"/>
    </source>
</evidence>
<feature type="chain" id="PRO_5039441457" evidence="6">
    <location>
        <begin position="21"/>
        <end position="345"/>
    </location>
</feature>
<dbReference type="GO" id="GO:0042597">
    <property type="term" value="C:periplasmic space"/>
    <property type="evidence" value="ECO:0007669"/>
    <property type="project" value="UniProtKB-SubCell"/>
</dbReference>
<keyword evidence="4" id="KW-0574">Periplasm</keyword>
<keyword evidence="8" id="KW-1185">Reference proteome</keyword>
<gene>
    <name evidence="7" type="ORF">SAMN02745248_00017</name>
</gene>
<proteinExistence type="predicted"/>
<dbReference type="Pfam" id="PF13416">
    <property type="entry name" value="SBP_bac_8"/>
    <property type="match status" value="1"/>
</dbReference>
<dbReference type="AlphaFoldDB" id="A0A1M6J2G6"/>
<dbReference type="InterPro" id="IPR006059">
    <property type="entry name" value="SBP"/>
</dbReference>
<dbReference type="PANTHER" id="PTHR30222:SF17">
    <property type="entry name" value="SPERMIDINE_PUTRESCINE-BINDING PERIPLASMIC PROTEIN"/>
    <property type="match status" value="1"/>
</dbReference>
<dbReference type="CDD" id="cd13590">
    <property type="entry name" value="PBP2_PotD_PotF_like"/>
    <property type="match status" value="1"/>
</dbReference>
<dbReference type="EMBL" id="FRAD01000003">
    <property type="protein sequence ID" value="SHJ40869.1"/>
    <property type="molecule type" value="Genomic_DNA"/>
</dbReference>
<keyword evidence="2" id="KW-0813">Transport</keyword>
<evidence type="ECO:0000256" key="3">
    <source>
        <dbReference type="ARBA" id="ARBA00022729"/>
    </source>
</evidence>
<protein>
    <submittedName>
        <fullName evidence="7">Spermidine/putrescine transport system substrate-binding protein</fullName>
    </submittedName>
</protein>
<dbReference type="PANTHER" id="PTHR30222">
    <property type="entry name" value="SPERMIDINE/PUTRESCINE-BINDING PERIPLASMIC PROTEIN"/>
    <property type="match status" value="1"/>
</dbReference>
<feature type="signal peptide" evidence="6">
    <location>
        <begin position="1"/>
        <end position="20"/>
    </location>
</feature>
<evidence type="ECO:0000313" key="7">
    <source>
        <dbReference type="EMBL" id="SHJ40869.1"/>
    </source>
</evidence>